<reference evidence="2" key="1">
    <citation type="submission" date="2016-10" db="EMBL/GenBank/DDBJ databases">
        <authorList>
            <person name="Varghese N."/>
            <person name="Submissions S."/>
        </authorList>
    </citation>
    <scope>NUCLEOTIDE SEQUENCE [LARGE SCALE GENOMIC DNA]</scope>
    <source>
        <strain evidence="2">Jip14</strain>
    </source>
</reference>
<gene>
    <name evidence="1" type="ORF">SAMN05421740_101291</name>
</gene>
<keyword evidence="2" id="KW-1185">Reference proteome</keyword>
<name>A0A1H7FB10_9SPHI</name>
<dbReference type="EMBL" id="FNZR01000001">
    <property type="protein sequence ID" value="SEK23286.1"/>
    <property type="molecule type" value="Genomic_DNA"/>
</dbReference>
<organism evidence="1 2">
    <name type="scientific">Parapedobacter koreensis</name>
    <dbReference type="NCBI Taxonomy" id="332977"/>
    <lineage>
        <taxon>Bacteria</taxon>
        <taxon>Pseudomonadati</taxon>
        <taxon>Bacteroidota</taxon>
        <taxon>Sphingobacteriia</taxon>
        <taxon>Sphingobacteriales</taxon>
        <taxon>Sphingobacteriaceae</taxon>
        <taxon>Parapedobacter</taxon>
    </lineage>
</organism>
<evidence type="ECO:0000313" key="2">
    <source>
        <dbReference type="Proteomes" id="UP000198916"/>
    </source>
</evidence>
<sequence length="64" mass="7246">MKYETLYLMVRAVVQSEHQDISETVHEVETSAICSVSNTGKVTVLETEILLTRVRNTKIKKHGT</sequence>
<proteinExistence type="predicted"/>
<evidence type="ECO:0000313" key="1">
    <source>
        <dbReference type="EMBL" id="SEK23286.1"/>
    </source>
</evidence>
<dbReference type="Proteomes" id="UP000198916">
    <property type="component" value="Unassembled WGS sequence"/>
</dbReference>
<dbReference type="STRING" id="332977.SAMN05421740_101291"/>
<dbReference type="AlphaFoldDB" id="A0A1H7FB10"/>
<protein>
    <submittedName>
        <fullName evidence="1">Uncharacterized protein</fullName>
    </submittedName>
</protein>
<accession>A0A1H7FB10</accession>